<evidence type="ECO:0000313" key="3">
    <source>
        <dbReference type="EMBL" id="QHQ39362.1"/>
    </source>
</evidence>
<dbReference type="InterPro" id="IPR011600">
    <property type="entry name" value="Pept_C14_caspase"/>
</dbReference>
<dbReference type="EMBL" id="CP047491">
    <property type="protein sequence ID" value="QHQ39362.1"/>
    <property type="molecule type" value="Genomic_DNA"/>
</dbReference>
<dbReference type="Gene3D" id="3.40.50.1460">
    <property type="match status" value="1"/>
</dbReference>
<keyword evidence="4" id="KW-1185">Reference proteome</keyword>
<protein>
    <submittedName>
        <fullName evidence="3">Caspase family protein</fullName>
    </submittedName>
</protein>
<dbReference type="PANTHER" id="PTHR22576">
    <property type="entry name" value="MUCOSA ASSOCIATED LYMPHOID TISSUE LYMPHOMA TRANSLOCATION PROTEIN 1/PARACASPASE"/>
    <property type="match status" value="1"/>
</dbReference>
<feature type="domain" description="Caspase family p20" evidence="2">
    <location>
        <begin position="39"/>
        <end position="167"/>
    </location>
</feature>
<accession>A0ABX6IXE7</accession>
<dbReference type="PANTHER" id="PTHR22576:SF37">
    <property type="entry name" value="MUCOSA-ASSOCIATED LYMPHOID TISSUE LYMPHOMA TRANSLOCATION PROTEIN 1"/>
    <property type="match status" value="1"/>
</dbReference>
<evidence type="ECO:0000256" key="1">
    <source>
        <dbReference type="SAM" id="SignalP"/>
    </source>
</evidence>
<dbReference type="PROSITE" id="PS50208">
    <property type="entry name" value="CASPASE_P20"/>
    <property type="match status" value="1"/>
</dbReference>
<keyword evidence="1" id="KW-0732">Signal</keyword>
<dbReference type="SUPFAM" id="SSF52129">
    <property type="entry name" value="Caspase-like"/>
    <property type="match status" value="1"/>
</dbReference>
<reference evidence="3 4" key="1">
    <citation type="submission" date="2020-01" db="EMBL/GenBank/DDBJ databases">
        <title>The possibility of degradation of plastic by Microbulbifer hydrolyticus IRE-31.</title>
        <authorList>
            <person name="Liu L."/>
        </authorList>
    </citation>
    <scope>NUCLEOTIDE SEQUENCE [LARGE SCALE GENOMIC DNA]</scope>
    <source>
        <strain evidence="3 4">IRE-31</strain>
    </source>
</reference>
<evidence type="ECO:0000259" key="2">
    <source>
        <dbReference type="PROSITE" id="PS50208"/>
    </source>
</evidence>
<dbReference type="Proteomes" id="UP000464675">
    <property type="component" value="Chromosome"/>
</dbReference>
<dbReference type="InterPro" id="IPR001309">
    <property type="entry name" value="Pept_C14_p20"/>
</dbReference>
<dbReference type="InterPro" id="IPR029030">
    <property type="entry name" value="Caspase-like_dom_sf"/>
</dbReference>
<name>A0ABX6IXE7_9GAMM</name>
<organism evidence="3 4">
    <name type="scientific">Microbulbifer hydrolyticus</name>
    <dbReference type="NCBI Taxonomy" id="48074"/>
    <lineage>
        <taxon>Bacteria</taxon>
        <taxon>Pseudomonadati</taxon>
        <taxon>Pseudomonadota</taxon>
        <taxon>Gammaproteobacteria</taxon>
        <taxon>Cellvibrionales</taxon>
        <taxon>Microbulbiferaceae</taxon>
        <taxon>Microbulbifer</taxon>
    </lineage>
</organism>
<dbReference type="Pfam" id="PF00656">
    <property type="entry name" value="Peptidase_C14"/>
    <property type="match status" value="1"/>
</dbReference>
<sequence length="277" mass="31555">MFRILNSRRNFQRLLQLLIPVAALLYQPSSYAYDESLPRYALVIGNSNYDFAPLKNPVNDARDVAKNLQKLRYKTTLATDLNPEQFRQTVAEFYRSIVEDNAVSVFYYAGHGIQLQNTNYLIPVDVPIQSPKELIDSAYSINNLITELEQSLSDQNIIILDACRNNPFRKTATVTAQLREIQAGLALVEPPPSTLIAYATEPGNVAEDGRGRNGTYTRALLRHFTRSETAEELFKKVRKDVLRATNNRQTPWEHSSLLETFYFAPPKNKKIPNVVNF</sequence>
<proteinExistence type="predicted"/>
<feature type="signal peptide" evidence="1">
    <location>
        <begin position="1"/>
        <end position="32"/>
    </location>
</feature>
<feature type="chain" id="PRO_5046640787" evidence="1">
    <location>
        <begin position="33"/>
        <end position="277"/>
    </location>
</feature>
<gene>
    <name evidence="3" type="ORF">GTQ55_10425</name>
</gene>
<dbReference type="InterPro" id="IPR052039">
    <property type="entry name" value="Caspase-related_regulators"/>
</dbReference>
<evidence type="ECO:0000313" key="4">
    <source>
        <dbReference type="Proteomes" id="UP000464675"/>
    </source>
</evidence>